<proteinExistence type="predicted"/>
<keyword evidence="1" id="KW-0175">Coiled coil</keyword>
<sequence>MSGDVADLADVLTPEQEQDIAQKIRQLKQDKRIVFSVAYIKSFDGTEPKEWAHQLWKRNGAAENRGVIAIAVEDRNLGAWAGSSVSGDSDSINLAAQEPLFDDNWYEAGLAAVEAAGGRVSGSSEAGGWALGAGVGGAAVVGGGAWALSHRGKKKRAAQEVERGRTIAPTDVASLDSLSTGALDELAHEEIVSTDESIRKGQTELELARAEFGPDRVRPFDQALAHSRKTLERAFALRQQLDDGSVADETERRSIMLEIVSTCGKADDELDGQAENFQKLREELINADQTLAKLTQRQVEIRTRIPRAEQILGELKNRYDDAILVSVADNVEMANEHLNQSEQSLERARELVALPAGQQAGLIDALSATDLALTQADRLLASIEHAESDIAQANAGLDALIAEVRGEIDEATNLLSAPSGAEIDRARLNAAIEAGREALGVAENKSGTDPLSCWTALTDADDALDEALDSARDKAASFARATATLRNSMRDAENYLHAAADLIDTRRRVVGAKARARLSEAQRAYDLAAAEAERDPRRALTFARRARKLAAEAADLARRDIERYDSQRRGGGGGNSGAMIAGMVLGSMLNNSGGFGGGFGGGSGGNGSSMGF</sequence>
<evidence type="ECO:0000256" key="1">
    <source>
        <dbReference type="SAM" id="Coils"/>
    </source>
</evidence>
<feature type="domain" description="TPM" evidence="2">
    <location>
        <begin position="5"/>
        <end position="116"/>
    </location>
</feature>
<accession>A0A0K2H230</accession>
<dbReference type="PATRIC" id="fig|1408189.4.peg.1696"/>
<protein>
    <submittedName>
        <fullName evidence="3">Chromosome segregation ATPase</fullName>
    </submittedName>
</protein>
<reference evidence="3 4" key="1">
    <citation type="submission" date="2013-10" db="EMBL/GenBank/DDBJ databases">
        <title>Complete genome sequence of Corynebacterium lactis DSM 45799(T), isolated from raw cow milk.</title>
        <authorList>
            <person name="Ruckert C."/>
            <person name="Albersmeier A."/>
            <person name="Lipski A."/>
            <person name="Kalinowski J."/>
        </authorList>
    </citation>
    <scope>NUCLEOTIDE SEQUENCE [LARGE SCALE GENOMIC DNA]</scope>
    <source>
        <strain evidence="3 4">RW2-5</strain>
    </source>
</reference>
<organism evidence="3 4">
    <name type="scientific">Corynebacterium lactis RW2-5</name>
    <dbReference type="NCBI Taxonomy" id="1408189"/>
    <lineage>
        <taxon>Bacteria</taxon>
        <taxon>Bacillati</taxon>
        <taxon>Actinomycetota</taxon>
        <taxon>Actinomycetes</taxon>
        <taxon>Mycobacteriales</taxon>
        <taxon>Corynebacteriaceae</taxon>
        <taxon>Corynebacterium</taxon>
    </lineage>
</organism>
<dbReference type="Gene3D" id="3.10.310.50">
    <property type="match status" value="1"/>
</dbReference>
<keyword evidence="4" id="KW-1185">Reference proteome</keyword>
<dbReference type="KEGG" id="clw:CLAC_08480"/>
<dbReference type="EMBL" id="CP006841">
    <property type="protein sequence ID" value="ALA67746.1"/>
    <property type="molecule type" value="Genomic_DNA"/>
</dbReference>
<dbReference type="Proteomes" id="UP000058446">
    <property type="component" value="Chromosome"/>
</dbReference>
<dbReference type="AlphaFoldDB" id="A0A0K2H230"/>
<name>A0A0K2H230_9CORY</name>
<dbReference type="STRING" id="1408189.CLAC_08480"/>
<evidence type="ECO:0000313" key="4">
    <source>
        <dbReference type="Proteomes" id="UP000058446"/>
    </source>
</evidence>
<gene>
    <name evidence="3" type="ORF">CLAC_08480</name>
</gene>
<dbReference type="Pfam" id="PF04536">
    <property type="entry name" value="TPM_phosphatase"/>
    <property type="match status" value="1"/>
</dbReference>
<evidence type="ECO:0000259" key="2">
    <source>
        <dbReference type="Pfam" id="PF04536"/>
    </source>
</evidence>
<feature type="coiled-coil region" evidence="1">
    <location>
        <begin position="270"/>
        <end position="297"/>
    </location>
</feature>
<dbReference type="InterPro" id="IPR007621">
    <property type="entry name" value="TPM_dom"/>
</dbReference>
<evidence type="ECO:0000313" key="3">
    <source>
        <dbReference type="EMBL" id="ALA67746.1"/>
    </source>
</evidence>